<organism evidence="2 3">
    <name type="scientific">Necator americanus</name>
    <name type="common">Human hookworm</name>
    <dbReference type="NCBI Taxonomy" id="51031"/>
    <lineage>
        <taxon>Eukaryota</taxon>
        <taxon>Metazoa</taxon>
        <taxon>Ecdysozoa</taxon>
        <taxon>Nematoda</taxon>
        <taxon>Chromadorea</taxon>
        <taxon>Rhabditida</taxon>
        <taxon>Rhabditina</taxon>
        <taxon>Rhabditomorpha</taxon>
        <taxon>Strongyloidea</taxon>
        <taxon>Ancylostomatidae</taxon>
        <taxon>Bunostominae</taxon>
        <taxon>Necator</taxon>
    </lineage>
</organism>
<feature type="transmembrane region" description="Helical" evidence="1">
    <location>
        <begin position="113"/>
        <end position="134"/>
    </location>
</feature>
<dbReference type="Proteomes" id="UP001303046">
    <property type="component" value="Unassembled WGS sequence"/>
</dbReference>
<keyword evidence="1" id="KW-0812">Transmembrane</keyword>
<keyword evidence="1" id="KW-0472">Membrane</keyword>
<feature type="transmembrane region" description="Helical" evidence="1">
    <location>
        <begin position="56"/>
        <end position="76"/>
    </location>
</feature>
<keyword evidence="3" id="KW-1185">Reference proteome</keyword>
<reference evidence="2 3" key="1">
    <citation type="submission" date="2023-08" db="EMBL/GenBank/DDBJ databases">
        <title>A Necator americanus chromosomal reference genome.</title>
        <authorList>
            <person name="Ilik V."/>
            <person name="Petrzelkova K.J."/>
            <person name="Pardy F."/>
            <person name="Fuh T."/>
            <person name="Niatou-Singa F.S."/>
            <person name="Gouil Q."/>
            <person name="Baker L."/>
            <person name="Ritchie M.E."/>
            <person name="Jex A.R."/>
            <person name="Gazzola D."/>
            <person name="Li H."/>
            <person name="Toshio Fujiwara R."/>
            <person name="Zhan B."/>
            <person name="Aroian R.V."/>
            <person name="Pafco B."/>
            <person name="Schwarz E.M."/>
        </authorList>
    </citation>
    <scope>NUCLEOTIDE SEQUENCE [LARGE SCALE GENOMIC DNA]</scope>
    <source>
        <strain evidence="2 3">Aroian</strain>
        <tissue evidence="2">Whole animal</tissue>
    </source>
</reference>
<evidence type="ECO:0000313" key="2">
    <source>
        <dbReference type="EMBL" id="KAK6754302.1"/>
    </source>
</evidence>
<sequence>MKRNCVLLAAAVTATEVVSYSFLPAAIRLFFMLASIAVFIGIWMNTRETSRTKVMVLMVSDALLKLPVFVAIFQIITTLTSYNNPHRPIYFNDSICIAHYSKHRCFLYGLSTAFLWVGLTVSLFCCITDIPLMLQLWKLHSRSSDVTSSRNGTDVMCRCPTLTTIDVPPPIYTTITSNYPTSRDSTRTLETSLPHCNRVDRSTLCELHRTYLDPLSQPLPPPYSP</sequence>
<evidence type="ECO:0008006" key="4">
    <source>
        <dbReference type="Google" id="ProtNLM"/>
    </source>
</evidence>
<evidence type="ECO:0000313" key="3">
    <source>
        <dbReference type="Proteomes" id="UP001303046"/>
    </source>
</evidence>
<accession>A0ABR1DV35</accession>
<keyword evidence="1" id="KW-1133">Transmembrane helix</keyword>
<protein>
    <recommendedName>
        <fullName evidence="4">G-protein coupled receptors family 1 profile domain-containing protein</fullName>
    </recommendedName>
</protein>
<gene>
    <name evidence="2" type="primary">Necator_chrV.g18143</name>
    <name evidence="2" type="ORF">RB195_013352</name>
</gene>
<dbReference type="EMBL" id="JAVFWL010000005">
    <property type="protein sequence ID" value="KAK6754302.1"/>
    <property type="molecule type" value="Genomic_DNA"/>
</dbReference>
<comment type="caution">
    <text evidence="2">The sequence shown here is derived from an EMBL/GenBank/DDBJ whole genome shotgun (WGS) entry which is preliminary data.</text>
</comment>
<feature type="transmembrane region" description="Helical" evidence="1">
    <location>
        <begin position="25"/>
        <end position="44"/>
    </location>
</feature>
<name>A0ABR1DV35_NECAM</name>
<evidence type="ECO:0000256" key="1">
    <source>
        <dbReference type="SAM" id="Phobius"/>
    </source>
</evidence>
<proteinExistence type="predicted"/>